<name>A0A090E3H6_MESPL</name>
<dbReference type="Proteomes" id="UP000045285">
    <property type="component" value="Unassembled WGS sequence"/>
</dbReference>
<dbReference type="AlphaFoldDB" id="A0A090E3H6"/>
<reference evidence="2" key="1">
    <citation type="submission" date="2014-08" db="EMBL/GenBank/DDBJ databases">
        <authorList>
            <person name="Moulin L."/>
        </authorList>
    </citation>
    <scope>NUCLEOTIDE SEQUENCE [LARGE SCALE GENOMIC DNA]</scope>
</reference>
<keyword evidence="2" id="KW-1185">Reference proteome</keyword>
<organism evidence="1 2">
    <name type="scientific">Mesorhizobium plurifarium</name>
    <dbReference type="NCBI Taxonomy" id="69974"/>
    <lineage>
        <taxon>Bacteria</taxon>
        <taxon>Pseudomonadati</taxon>
        <taxon>Pseudomonadota</taxon>
        <taxon>Alphaproteobacteria</taxon>
        <taxon>Hyphomicrobiales</taxon>
        <taxon>Phyllobacteriaceae</taxon>
        <taxon>Mesorhizobium</taxon>
    </lineage>
</organism>
<proteinExistence type="predicted"/>
<evidence type="ECO:0000313" key="1">
    <source>
        <dbReference type="EMBL" id="CDX21358.1"/>
    </source>
</evidence>
<accession>A0A090E3H6</accession>
<protein>
    <recommendedName>
        <fullName evidence="3">Lipoprotein</fullName>
    </recommendedName>
</protein>
<gene>
    <name evidence="1" type="ORF">MPL3356_350075</name>
</gene>
<sequence>MRSAAVLACFPILIAGCGTYTPREVADPSAITLKAALVDVADSLNEMRARTDSRDKFGLIPDEVTVTFNIAAHGTNTGKLNVTASGVPLGPATLGASAENTQVADSNRGNQIVIKLKNIATADLSKGNKTLVDRCFVINPPKDCPVIAIKPLTPG</sequence>
<dbReference type="EMBL" id="CCMZ01000029">
    <property type="protein sequence ID" value="CDX21358.1"/>
    <property type="molecule type" value="Genomic_DNA"/>
</dbReference>
<evidence type="ECO:0008006" key="3">
    <source>
        <dbReference type="Google" id="ProtNLM"/>
    </source>
</evidence>
<evidence type="ECO:0000313" key="2">
    <source>
        <dbReference type="Proteomes" id="UP000045285"/>
    </source>
</evidence>
<dbReference type="PROSITE" id="PS51257">
    <property type="entry name" value="PROKAR_LIPOPROTEIN"/>
    <property type="match status" value="1"/>
</dbReference>